<comment type="subcellular location">
    <subcellularLocation>
        <location evidence="1">Secreted</location>
    </subcellularLocation>
</comment>
<evidence type="ECO:0000313" key="5">
    <source>
        <dbReference type="EMBL" id="KAF2718687.1"/>
    </source>
</evidence>
<dbReference type="InterPro" id="IPR036908">
    <property type="entry name" value="RlpA-like_sf"/>
</dbReference>
<feature type="signal peptide" evidence="4">
    <location>
        <begin position="1"/>
        <end position="19"/>
    </location>
</feature>
<gene>
    <name evidence="5" type="ORF">K431DRAFT_126945</name>
</gene>
<dbReference type="CDD" id="cd22778">
    <property type="entry name" value="DPBB_CEPL-like"/>
    <property type="match status" value="1"/>
</dbReference>
<dbReference type="Proteomes" id="UP000799441">
    <property type="component" value="Unassembled WGS sequence"/>
</dbReference>
<sequence>MQFTNLLTILGLAAASVSATTVSYDTGYDNASRSMTAVSCSDGANGLITRYGWQTQGQIPGFPNIAGTSDVAGWNSAQCGQCYSVTYKGKTIYVVGIDHATAGINMSKAAMNKLTNNQAVQLGRVDATVTKVGVSKCGLTAKRDLTEIEFNA</sequence>
<evidence type="ECO:0000256" key="4">
    <source>
        <dbReference type="SAM" id="SignalP"/>
    </source>
</evidence>
<organism evidence="5 6">
    <name type="scientific">Polychaeton citri CBS 116435</name>
    <dbReference type="NCBI Taxonomy" id="1314669"/>
    <lineage>
        <taxon>Eukaryota</taxon>
        <taxon>Fungi</taxon>
        <taxon>Dikarya</taxon>
        <taxon>Ascomycota</taxon>
        <taxon>Pezizomycotina</taxon>
        <taxon>Dothideomycetes</taxon>
        <taxon>Dothideomycetidae</taxon>
        <taxon>Capnodiales</taxon>
        <taxon>Capnodiaceae</taxon>
        <taxon>Polychaeton</taxon>
    </lineage>
</organism>
<feature type="chain" id="PRO_5040201938" evidence="4">
    <location>
        <begin position="20"/>
        <end position="152"/>
    </location>
</feature>
<comment type="caution">
    <text evidence="5">The sequence shown here is derived from an EMBL/GenBank/DDBJ whole genome shotgun (WGS) entry which is preliminary data.</text>
</comment>
<dbReference type="Pfam" id="PF07249">
    <property type="entry name" value="Cerato-platanin"/>
    <property type="match status" value="1"/>
</dbReference>
<dbReference type="GO" id="GO:0005576">
    <property type="term" value="C:extracellular region"/>
    <property type="evidence" value="ECO:0007669"/>
    <property type="project" value="UniProtKB-SubCell"/>
</dbReference>
<reference evidence="5" key="1">
    <citation type="journal article" date="2020" name="Stud. Mycol.">
        <title>101 Dothideomycetes genomes: a test case for predicting lifestyles and emergence of pathogens.</title>
        <authorList>
            <person name="Haridas S."/>
            <person name="Albert R."/>
            <person name="Binder M."/>
            <person name="Bloem J."/>
            <person name="Labutti K."/>
            <person name="Salamov A."/>
            <person name="Andreopoulos B."/>
            <person name="Baker S."/>
            <person name="Barry K."/>
            <person name="Bills G."/>
            <person name="Bluhm B."/>
            <person name="Cannon C."/>
            <person name="Castanera R."/>
            <person name="Culley D."/>
            <person name="Daum C."/>
            <person name="Ezra D."/>
            <person name="Gonzalez J."/>
            <person name="Henrissat B."/>
            <person name="Kuo A."/>
            <person name="Liang C."/>
            <person name="Lipzen A."/>
            <person name="Lutzoni F."/>
            <person name="Magnuson J."/>
            <person name="Mondo S."/>
            <person name="Nolan M."/>
            <person name="Ohm R."/>
            <person name="Pangilinan J."/>
            <person name="Park H.-J."/>
            <person name="Ramirez L."/>
            <person name="Alfaro M."/>
            <person name="Sun H."/>
            <person name="Tritt A."/>
            <person name="Yoshinaga Y."/>
            <person name="Zwiers L.-H."/>
            <person name="Turgeon B."/>
            <person name="Goodwin S."/>
            <person name="Spatafora J."/>
            <person name="Crous P."/>
            <person name="Grigoriev I."/>
        </authorList>
    </citation>
    <scope>NUCLEOTIDE SEQUENCE</scope>
    <source>
        <strain evidence="5">CBS 116435</strain>
    </source>
</reference>
<dbReference type="EMBL" id="MU003821">
    <property type="protein sequence ID" value="KAF2718687.1"/>
    <property type="molecule type" value="Genomic_DNA"/>
</dbReference>
<dbReference type="AlphaFoldDB" id="A0A9P4Q624"/>
<name>A0A9P4Q624_9PEZI</name>
<comment type="similarity">
    <text evidence="2">Belongs to the cerato-platanin family.</text>
</comment>
<dbReference type="Gene3D" id="2.40.40.10">
    <property type="entry name" value="RlpA-like domain"/>
    <property type="match status" value="1"/>
</dbReference>
<evidence type="ECO:0000256" key="1">
    <source>
        <dbReference type="ARBA" id="ARBA00004613"/>
    </source>
</evidence>
<dbReference type="OrthoDB" id="4898945at2759"/>
<proteinExistence type="inferred from homology"/>
<protein>
    <submittedName>
        <fullName evidence="5">Cerato-platanin</fullName>
    </submittedName>
</protein>
<dbReference type="InterPro" id="IPR010829">
    <property type="entry name" value="Cerato-platanin"/>
</dbReference>
<keyword evidence="4" id="KW-0732">Signal</keyword>
<accession>A0A9P4Q624</accession>
<evidence type="ECO:0000313" key="6">
    <source>
        <dbReference type="Proteomes" id="UP000799441"/>
    </source>
</evidence>
<keyword evidence="3" id="KW-0964">Secreted</keyword>
<evidence type="ECO:0000256" key="2">
    <source>
        <dbReference type="ARBA" id="ARBA00010421"/>
    </source>
</evidence>
<evidence type="ECO:0000256" key="3">
    <source>
        <dbReference type="ARBA" id="ARBA00022525"/>
    </source>
</evidence>
<dbReference type="SUPFAM" id="SSF50685">
    <property type="entry name" value="Barwin-like endoglucanases"/>
    <property type="match status" value="1"/>
</dbReference>
<keyword evidence="6" id="KW-1185">Reference proteome</keyword>